<evidence type="ECO:0000256" key="8">
    <source>
        <dbReference type="ARBA" id="ARBA00023008"/>
    </source>
</evidence>
<evidence type="ECO:0000256" key="3">
    <source>
        <dbReference type="ARBA" id="ARBA00009620"/>
    </source>
</evidence>
<dbReference type="InterPro" id="IPR007533">
    <property type="entry name" value="Cyt_c_oxidase_assmbl_CtaG"/>
</dbReference>
<evidence type="ECO:0000256" key="9">
    <source>
        <dbReference type="ARBA" id="ARBA00023136"/>
    </source>
</evidence>
<dbReference type="RefSeq" id="WP_088451105.1">
    <property type="nucleotide sequence ID" value="NZ_JACHXO010000004.1"/>
</dbReference>
<comment type="similarity">
    <text evidence="3">Belongs to the COX11/CtaG family.</text>
</comment>
<gene>
    <name evidence="11" type="ORF">FHS28_002624</name>
</gene>
<dbReference type="Pfam" id="PF04442">
    <property type="entry name" value="CtaG_Cox11"/>
    <property type="match status" value="1"/>
</dbReference>
<reference evidence="11 12" key="1">
    <citation type="submission" date="2020-08" db="EMBL/GenBank/DDBJ databases">
        <title>Genomic Encyclopedia of Type Strains, Phase III (KMG-III): the genomes of soil and plant-associated and newly described type strains.</title>
        <authorList>
            <person name="Whitman W."/>
        </authorList>
    </citation>
    <scope>NUCLEOTIDE SEQUENCE [LARGE SCALE GENOMIC DNA]</scope>
    <source>
        <strain evidence="11 12">CECT 7247</strain>
    </source>
</reference>
<evidence type="ECO:0000256" key="2">
    <source>
        <dbReference type="ARBA" id="ARBA00004382"/>
    </source>
</evidence>
<dbReference type="PIRSF" id="PIRSF005413">
    <property type="entry name" value="COX11"/>
    <property type="match status" value="1"/>
</dbReference>
<sequence length="217" mass="24302">MERRPLAAWLRRDNLRMTGKLLVVVVMMAGFGYALVPIYRAVCTALGINVLALGERQHAVKKEDLRNTQVDYSRRISIEFDTNARGPWDFKPAVRHMDVHPGELTTVMYTFQNVQDRVMAAQAIPSYAPKQATPYFNKLECFCFNEYTLQPGEQKVWPVVFVIDPKIPKDVKTITLSYTFFEIPGKGGAAVKAQAPAPALAPTPVQVRAPVPAEPRS</sequence>
<keyword evidence="6" id="KW-0735">Signal-anchor</keyword>
<keyword evidence="12" id="KW-1185">Reference proteome</keyword>
<proteinExistence type="inferred from homology"/>
<evidence type="ECO:0000256" key="4">
    <source>
        <dbReference type="ARBA" id="ARBA00015384"/>
    </source>
</evidence>
<organism evidence="11 12">
    <name type="scientific">Roseateles terrae</name>
    <dbReference type="NCBI Taxonomy" id="431060"/>
    <lineage>
        <taxon>Bacteria</taxon>
        <taxon>Pseudomonadati</taxon>
        <taxon>Pseudomonadota</taxon>
        <taxon>Betaproteobacteria</taxon>
        <taxon>Burkholderiales</taxon>
        <taxon>Sphaerotilaceae</taxon>
        <taxon>Roseateles</taxon>
    </lineage>
</organism>
<evidence type="ECO:0000256" key="6">
    <source>
        <dbReference type="ARBA" id="ARBA00022968"/>
    </source>
</evidence>
<dbReference type="PANTHER" id="PTHR21320">
    <property type="entry name" value="CYTOCHROME C OXIDASE ASSEMBLY PROTEIN COX11-RELATED"/>
    <property type="match status" value="1"/>
</dbReference>
<evidence type="ECO:0000256" key="10">
    <source>
        <dbReference type="SAM" id="Phobius"/>
    </source>
</evidence>
<feature type="transmembrane region" description="Helical" evidence="10">
    <location>
        <begin position="21"/>
        <end position="39"/>
    </location>
</feature>
<evidence type="ECO:0000256" key="7">
    <source>
        <dbReference type="ARBA" id="ARBA00022989"/>
    </source>
</evidence>
<comment type="caution">
    <text evidence="11">The sequence shown here is derived from an EMBL/GenBank/DDBJ whole genome shotgun (WGS) entry which is preliminary data.</text>
</comment>
<dbReference type="NCBIfam" id="NF003465">
    <property type="entry name" value="PRK05089.1"/>
    <property type="match status" value="1"/>
</dbReference>
<dbReference type="EMBL" id="JACHXO010000004">
    <property type="protein sequence ID" value="MBB3195221.1"/>
    <property type="molecule type" value="Genomic_DNA"/>
</dbReference>
<keyword evidence="8" id="KW-0186">Copper</keyword>
<evidence type="ECO:0000256" key="5">
    <source>
        <dbReference type="ARBA" id="ARBA00022692"/>
    </source>
</evidence>
<dbReference type="PANTHER" id="PTHR21320:SF3">
    <property type="entry name" value="CYTOCHROME C OXIDASE ASSEMBLY PROTEIN COX11, MITOCHONDRIAL-RELATED"/>
    <property type="match status" value="1"/>
</dbReference>
<keyword evidence="5 10" id="KW-0812">Transmembrane</keyword>
<dbReference type="InterPro" id="IPR023471">
    <property type="entry name" value="CtaG/Cox11_dom_sf"/>
</dbReference>
<dbReference type="SUPFAM" id="SSF110111">
    <property type="entry name" value="Ctag/Cox11"/>
    <property type="match status" value="1"/>
</dbReference>
<keyword evidence="9 10" id="KW-0472">Membrane</keyword>
<protein>
    <recommendedName>
        <fullName evidence="4">Cytochrome c oxidase assembly protein CtaG</fullName>
    </recommendedName>
</protein>
<comment type="function">
    <text evidence="1">Exerts its effect at some terminal stage of cytochrome c oxidase synthesis, probably by being involved in the insertion of the copper B into subunit I.</text>
</comment>
<evidence type="ECO:0000256" key="1">
    <source>
        <dbReference type="ARBA" id="ARBA00004007"/>
    </source>
</evidence>
<accession>A0ABR6GSY9</accession>
<evidence type="ECO:0000313" key="12">
    <source>
        <dbReference type="Proteomes" id="UP000574369"/>
    </source>
</evidence>
<dbReference type="Gene3D" id="2.60.370.10">
    <property type="entry name" value="Ctag/Cox11"/>
    <property type="match status" value="1"/>
</dbReference>
<keyword evidence="7 10" id="KW-1133">Transmembrane helix</keyword>
<name>A0ABR6GSY9_9BURK</name>
<dbReference type="Proteomes" id="UP000574369">
    <property type="component" value="Unassembled WGS sequence"/>
</dbReference>
<evidence type="ECO:0000313" key="11">
    <source>
        <dbReference type="EMBL" id="MBB3195221.1"/>
    </source>
</evidence>
<comment type="subcellular location">
    <subcellularLocation>
        <location evidence="2">Cell inner membrane</location>
        <topology evidence="2">Single-pass type II membrane protein</topology>
        <orientation evidence="2">Periplasmic side</orientation>
    </subcellularLocation>
</comment>